<dbReference type="RefSeq" id="XP_041283971.1">
    <property type="nucleotide sequence ID" value="XM_041442899.1"/>
</dbReference>
<evidence type="ECO:0000313" key="2">
    <source>
        <dbReference type="EMBL" id="KAG2079415.1"/>
    </source>
</evidence>
<evidence type="ECO:0000313" key="3">
    <source>
        <dbReference type="Proteomes" id="UP000823399"/>
    </source>
</evidence>
<dbReference type="AlphaFoldDB" id="A0A9P7EPK3"/>
<dbReference type="InterPro" id="IPR041457">
    <property type="entry name" value="CxC2_KDZ-assoc"/>
</dbReference>
<evidence type="ECO:0000259" key="1">
    <source>
        <dbReference type="Pfam" id="PF18803"/>
    </source>
</evidence>
<dbReference type="Proteomes" id="UP000823399">
    <property type="component" value="Unassembled WGS sequence"/>
</dbReference>
<reference evidence="2" key="1">
    <citation type="journal article" date="2020" name="New Phytol.">
        <title>Comparative genomics reveals dynamic genome evolution in host specialist ectomycorrhizal fungi.</title>
        <authorList>
            <person name="Lofgren L.A."/>
            <person name="Nguyen N.H."/>
            <person name="Vilgalys R."/>
            <person name="Ruytinx J."/>
            <person name="Liao H.L."/>
            <person name="Branco S."/>
            <person name="Kuo A."/>
            <person name="LaButti K."/>
            <person name="Lipzen A."/>
            <person name="Andreopoulos W."/>
            <person name="Pangilinan J."/>
            <person name="Riley R."/>
            <person name="Hundley H."/>
            <person name="Na H."/>
            <person name="Barry K."/>
            <person name="Grigoriev I.V."/>
            <person name="Stajich J.E."/>
            <person name="Kennedy P.G."/>
        </authorList>
    </citation>
    <scope>NUCLEOTIDE SEQUENCE</scope>
    <source>
        <strain evidence="2">FC423</strain>
    </source>
</reference>
<comment type="caution">
    <text evidence="2">The sequence shown here is derived from an EMBL/GenBank/DDBJ whole genome shotgun (WGS) entry which is preliminary data.</text>
</comment>
<protein>
    <recommendedName>
        <fullName evidence="1">CxC2-like cysteine cluster KDZ transposase-associated domain-containing protein</fullName>
    </recommendedName>
</protein>
<organism evidence="2 3">
    <name type="scientific">Suillus discolor</name>
    <dbReference type="NCBI Taxonomy" id="1912936"/>
    <lineage>
        <taxon>Eukaryota</taxon>
        <taxon>Fungi</taxon>
        <taxon>Dikarya</taxon>
        <taxon>Basidiomycota</taxon>
        <taxon>Agaricomycotina</taxon>
        <taxon>Agaricomycetes</taxon>
        <taxon>Agaricomycetidae</taxon>
        <taxon>Boletales</taxon>
        <taxon>Suillineae</taxon>
        <taxon>Suillaceae</taxon>
        <taxon>Suillus</taxon>
    </lineage>
</organism>
<feature type="domain" description="CxC2-like cysteine cluster KDZ transposase-associated" evidence="1">
    <location>
        <begin position="164"/>
        <end position="233"/>
    </location>
</feature>
<sequence>MHSEPVTSQVGPIPRHLSFTKVNRRAAAKQKKVNIYTPQLPKASSSVHETYTFISRKQGFTAHRSHVTMKPSTSSIQFAEAMNSLMTDSHMNHNFSDFTGADIETECLETEDNRKRKRTAGDHPLLSWKAERDTFLLELLRHDGRGDYMNLCKWTGSSFAALSLKQLRLRVQLGHPIGEECLLPRQAFNDDFTLIHTNGIHEIGLDYCGCDTAQTHTMQLLRAAWFPATTSEP</sequence>
<dbReference type="GeneID" id="64705158"/>
<keyword evidence="3" id="KW-1185">Reference proteome</keyword>
<proteinExistence type="predicted"/>
<dbReference type="OrthoDB" id="2682806at2759"/>
<dbReference type="EMBL" id="JABBWM010000779">
    <property type="protein sequence ID" value="KAG2079415.1"/>
    <property type="molecule type" value="Genomic_DNA"/>
</dbReference>
<gene>
    <name evidence="2" type="ORF">F5147DRAFT_785089</name>
</gene>
<accession>A0A9P7EPK3</accession>
<dbReference type="Pfam" id="PF18803">
    <property type="entry name" value="CxC2"/>
    <property type="match status" value="1"/>
</dbReference>
<name>A0A9P7EPK3_9AGAM</name>